<gene>
    <name evidence="3" type="primary">Vigan.09G137600</name>
    <name evidence="3" type="ORF">VIGAN_09137600</name>
</gene>
<evidence type="ECO:0000256" key="2">
    <source>
        <dbReference type="SAM" id="MobiDB-lite"/>
    </source>
</evidence>
<protein>
    <submittedName>
        <fullName evidence="3">Uncharacterized protein</fullName>
    </submittedName>
</protein>
<dbReference type="Proteomes" id="UP000291084">
    <property type="component" value="Chromosome 9"/>
</dbReference>
<feature type="compositionally biased region" description="Polar residues" evidence="2">
    <location>
        <begin position="140"/>
        <end position="157"/>
    </location>
</feature>
<organism evidence="3 4">
    <name type="scientific">Vigna angularis var. angularis</name>
    <dbReference type="NCBI Taxonomy" id="157739"/>
    <lineage>
        <taxon>Eukaryota</taxon>
        <taxon>Viridiplantae</taxon>
        <taxon>Streptophyta</taxon>
        <taxon>Embryophyta</taxon>
        <taxon>Tracheophyta</taxon>
        <taxon>Spermatophyta</taxon>
        <taxon>Magnoliopsida</taxon>
        <taxon>eudicotyledons</taxon>
        <taxon>Gunneridae</taxon>
        <taxon>Pentapetalae</taxon>
        <taxon>rosids</taxon>
        <taxon>fabids</taxon>
        <taxon>Fabales</taxon>
        <taxon>Fabaceae</taxon>
        <taxon>Papilionoideae</taxon>
        <taxon>50 kb inversion clade</taxon>
        <taxon>NPAAA clade</taxon>
        <taxon>indigoferoid/millettioid clade</taxon>
        <taxon>Phaseoleae</taxon>
        <taxon>Vigna</taxon>
    </lineage>
</organism>
<proteinExistence type="predicted"/>
<name>A0A0S3SY25_PHAAN</name>
<accession>A0A0S3SY25</accession>
<feature type="region of interest" description="Disordered" evidence="2">
    <location>
        <begin position="129"/>
        <end position="157"/>
    </location>
</feature>
<evidence type="ECO:0000313" key="4">
    <source>
        <dbReference type="Proteomes" id="UP000291084"/>
    </source>
</evidence>
<sequence length="264" mass="30170">MVYEEPEKHVATFGQLPDPSYGYGFYGFSGGDYPYYPPPGPSSSPQRPPLVLPSPPRVFTWDFLSVFDSFENRYPIYPPRFESRASSLDSKEVRERQGIPELEDEMEHEVSREALVKEKEGKKVAGEKGFPKVRDFGEGPSNTKTVPLQQVSSSEGSSKTMPSYVMWFCAVVLSRILQMVAPLRLPLDPPFIQFSCRKIKLARAYRREPRKDFKTNLENLSSRRVKARRQSRSSENKLRSWTLAQLRCSNLSESKLESLDVVCT</sequence>
<dbReference type="EMBL" id="AP015042">
    <property type="protein sequence ID" value="BAT97815.1"/>
    <property type="molecule type" value="Genomic_DNA"/>
</dbReference>
<evidence type="ECO:0000256" key="1">
    <source>
        <dbReference type="SAM" id="Coils"/>
    </source>
</evidence>
<reference evidence="3 4" key="1">
    <citation type="journal article" date="2015" name="Sci. Rep.">
        <title>The power of single molecule real-time sequencing technology in the de novo assembly of a eukaryotic genome.</title>
        <authorList>
            <person name="Sakai H."/>
            <person name="Naito K."/>
            <person name="Ogiso-Tanaka E."/>
            <person name="Takahashi Y."/>
            <person name="Iseki K."/>
            <person name="Muto C."/>
            <person name="Satou K."/>
            <person name="Teruya K."/>
            <person name="Shiroma A."/>
            <person name="Shimoji M."/>
            <person name="Hirano T."/>
            <person name="Itoh T."/>
            <person name="Kaga A."/>
            <person name="Tomooka N."/>
        </authorList>
    </citation>
    <scope>NUCLEOTIDE SEQUENCE [LARGE SCALE GENOMIC DNA]</scope>
    <source>
        <strain evidence="4">cv. Shumari</strain>
    </source>
</reference>
<evidence type="ECO:0000313" key="3">
    <source>
        <dbReference type="EMBL" id="BAT97815.1"/>
    </source>
</evidence>
<keyword evidence="4" id="KW-1185">Reference proteome</keyword>
<keyword evidence="1" id="KW-0175">Coiled coil</keyword>
<feature type="coiled-coil region" evidence="1">
    <location>
        <begin position="210"/>
        <end position="237"/>
    </location>
</feature>
<dbReference type="AlphaFoldDB" id="A0A0S3SY25"/>